<keyword evidence="2" id="KW-1185">Reference proteome</keyword>
<name>A0A517MLM2_9BACT</name>
<dbReference type="EMBL" id="CP036262">
    <property type="protein sequence ID" value="QDS95657.1"/>
    <property type="molecule type" value="Genomic_DNA"/>
</dbReference>
<accession>A0A517MLM2</accession>
<gene>
    <name evidence="1" type="ORF">FF011L_44550</name>
</gene>
<sequence>MNPIMTLANAKASSPKCDEGLDAMNANPPTANTPAIQNIKYDILRCGSRSETARMRSSRASSRSESVTCAIWFEKRWTKCGLYLSLVFQSGNGGGHTAAIRDVACTNRRCPRLHAPRGSCNGRQAHRTIRQSHRYCMPSTYWPKWSRAIRIDTESWSSGNTHQGRLSITSPIIRVD</sequence>
<organism evidence="1 2">
    <name type="scientific">Roseimaritima multifibrata</name>
    <dbReference type="NCBI Taxonomy" id="1930274"/>
    <lineage>
        <taxon>Bacteria</taxon>
        <taxon>Pseudomonadati</taxon>
        <taxon>Planctomycetota</taxon>
        <taxon>Planctomycetia</taxon>
        <taxon>Pirellulales</taxon>
        <taxon>Pirellulaceae</taxon>
        <taxon>Roseimaritima</taxon>
    </lineage>
</organism>
<protein>
    <submittedName>
        <fullName evidence="1">Uncharacterized protein</fullName>
    </submittedName>
</protein>
<evidence type="ECO:0000313" key="2">
    <source>
        <dbReference type="Proteomes" id="UP000320672"/>
    </source>
</evidence>
<evidence type="ECO:0000313" key="1">
    <source>
        <dbReference type="EMBL" id="QDS95657.1"/>
    </source>
</evidence>
<dbReference type="KEGG" id="rml:FF011L_44550"/>
<proteinExistence type="predicted"/>
<reference evidence="1 2" key="1">
    <citation type="submission" date="2019-02" db="EMBL/GenBank/DDBJ databases">
        <title>Deep-cultivation of Planctomycetes and their phenomic and genomic characterization uncovers novel biology.</title>
        <authorList>
            <person name="Wiegand S."/>
            <person name="Jogler M."/>
            <person name="Boedeker C."/>
            <person name="Pinto D."/>
            <person name="Vollmers J."/>
            <person name="Rivas-Marin E."/>
            <person name="Kohn T."/>
            <person name="Peeters S.H."/>
            <person name="Heuer A."/>
            <person name="Rast P."/>
            <person name="Oberbeckmann S."/>
            <person name="Bunk B."/>
            <person name="Jeske O."/>
            <person name="Meyerdierks A."/>
            <person name="Storesund J.E."/>
            <person name="Kallscheuer N."/>
            <person name="Luecker S."/>
            <person name="Lage O.M."/>
            <person name="Pohl T."/>
            <person name="Merkel B.J."/>
            <person name="Hornburger P."/>
            <person name="Mueller R.-W."/>
            <person name="Bruemmer F."/>
            <person name="Labrenz M."/>
            <person name="Spormann A.M."/>
            <person name="Op den Camp H."/>
            <person name="Overmann J."/>
            <person name="Amann R."/>
            <person name="Jetten M.S.M."/>
            <person name="Mascher T."/>
            <person name="Medema M.H."/>
            <person name="Devos D.P."/>
            <person name="Kaster A.-K."/>
            <person name="Ovreas L."/>
            <person name="Rohde M."/>
            <person name="Galperin M.Y."/>
            <person name="Jogler C."/>
        </authorList>
    </citation>
    <scope>NUCLEOTIDE SEQUENCE [LARGE SCALE GENOMIC DNA]</scope>
    <source>
        <strain evidence="1 2">FF011L</strain>
    </source>
</reference>
<dbReference type="Proteomes" id="UP000320672">
    <property type="component" value="Chromosome"/>
</dbReference>
<dbReference type="AlphaFoldDB" id="A0A517MLM2"/>